<dbReference type="InterPro" id="IPR036779">
    <property type="entry name" value="LysM_dom_sf"/>
</dbReference>
<dbReference type="Pfam" id="PF25800">
    <property type="entry name" value="FimV_N"/>
    <property type="match status" value="1"/>
</dbReference>
<dbReference type="InterPro" id="IPR057840">
    <property type="entry name" value="FimV_N"/>
</dbReference>
<sequence>MKTLLKASLIATAIASIPSGAYALGAGPINVLTGLGQPLRAEVPLTATPQELQTLSARIASPEAFRQANIQYSAALSLLKVSVDVSGARPVLRISSDRPVNEPFLDLLLEFNWAAGNLVREYTFLLDPVDLAPPPPVVPRPAAAQAPAAAAIAPAAPVRPAPAAPVIAPQASPDSYRVQRGDTLHRIAGAHRPEGASLDQALIALQRANPESFDGSNINRLRAGSILRIPEADEVRAVNAQEARREVLAHAADFDAYRQQLAGAAASVPAAAPATQESAGKITPRVAEPPPVAPGTDHVQVSRAPDASAPATDQALLERLRALEEDQIARENEINEARARQAELERSIRDLQQLLELKSEQFAELQRQLGIDPAAQPAAAAPAEPAPQAAVETPAAPAPAAPEPAPAPAPEPAPAAAAAQPAEPPAAPKPPAPRRPAPPPAPVPPPPSFLEELLGNPLTLAAGGGVLALLLGYAGYKVRQRRKQDAAPDGHSVLLSAAPTGPNSVFGATGGQSVDTSSSSVLQTDFSQSGLSSIDTDEGVDPVAEADVYMAYGRDAQAEEILVDALKADPSRLAIYLKLLEVYAARKSLQQFETTAAELYARTEGNGPEWAKAAAMGREIDPANPLYASGGDEPASGPRTESGLKPAEAAALGAAAAGGAAVAAQDDAALPAIEEASTVEESAFAAEDSLGALDFELPDLAPAAVEPAPEQVSAPAEPEAPSVPSAAADAQQLKDTWAMPGGLSPFAEGGEIPAEATPEAEVPAAEASATEDAAGIDTNVLDFDLGFDLDEQPAAEAAEAPVEAPPVDEFSLDFDLPAAAPSEQGASTEMPLEAFAEPAAASAEKAGEPAAAAAVPFDAASTVVESSGTFTGGQADERRLDLESGEATLFDLADTVIESSGTFGSESTEEGVIDLEKTSFDNSLLDFDLEIDAPPQAPESEPPALDLSSIDLNLEPPAAEETPAEAAPVAESGAFSALGDLPSQEVDTKLELARAYEEMGDKEGARELLEEVLREGSEAQQGAARDLLARLD</sequence>
<dbReference type="Gene3D" id="3.10.350.10">
    <property type="entry name" value="LysM domain"/>
    <property type="match status" value="1"/>
</dbReference>
<keyword evidence="6" id="KW-1185">Reference proteome</keyword>
<feature type="compositionally biased region" description="Low complexity" evidence="2">
    <location>
        <begin position="703"/>
        <end position="731"/>
    </location>
</feature>
<feature type="region of interest" description="Disordered" evidence="2">
    <location>
        <begin position="703"/>
        <end position="830"/>
    </location>
</feature>
<dbReference type="OrthoDB" id="5298707at2"/>
<accession>A0A4S4B2J5</accession>
<dbReference type="NCBIfam" id="TIGR03504">
    <property type="entry name" value="FimV_Cterm"/>
    <property type="match status" value="1"/>
</dbReference>
<keyword evidence="1" id="KW-0175">Coiled coil</keyword>
<dbReference type="AlphaFoldDB" id="A0A4S4B2J5"/>
<protein>
    <recommendedName>
        <fullName evidence="4">LysM domain-containing protein</fullName>
    </recommendedName>
</protein>
<evidence type="ECO:0000313" key="6">
    <source>
        <dbReference type="Proteomes" id="UP000308430"/>
    </source>
</evidence>
<dbReference type="InterPro" id="IPR038440">
    <property type="entry name" value="FimV_C_sf"/>
</dbReference>
<dbReference type="Gene3D" id="1.20.58.2200">
    <property type="match status" value="1"/>
</dbReference>
<feature type="chain" id="PRO_5020241317" description="LysM domain-containing protein" evidence="3">
    <location>
        <begin position="24"/>
        <end position="1032"/>
    </location>
</feature>
<dbReference type="InterPro" id="IPR020012">
    <property type="entry name" value="LysM_FimV"/>
</dbReference>
<dbReference type="NCBIfam" id="TIGR03505">
    <property type="entry name" value="FimV_core"/>
    <property type="match status" value="1"/>
</dbReference>
<organism evidence="5 6">
    <name type="scientific">Pseudothauera nasutitermitis</name>
    <dbReference type="NCBI Taxonomy" id="2565930"/>
    <lineage>
        <taxon>Bacteria</taxon>
        <taxon>Pseudomonadati</taxon>
        <taxon>Pseudomonadota</taxon>
        <taxon>Betaproteobacteria</taxon>
        <taxon>Rhodocyclales</taxon>
        <taxon>Zoogloeaceae</taxon>
        <taxon>Pseudothauera</taxon>
    </lineage>
</organism>
<evidence type="ECO:0000256" key="1">
    <source>
        <dbReference type="SAM" id="Coils"/>
    </source>
</evidence>
<dbReference type="InterPro" id="IPR018392">
    <property type="entry name" value="LysM"/>
</dbReference>
<feature type="domain" description="LysM" evidence="4">
    <location>
        <begin position="174"/>
        <end position="229"/>
    </location>
</feature>
<dbReference type="PROSITE" id="PS51782">
    <property type="entry name" value="LYSM"/>
    <property type="match status" value="1"/>
</dbReference>
<feature type="compositionally biased region" description="Low complexity" evidence="2">
    <location>
        <begin position="374"/>
        <end position="395"/>
    </location>
</feature>
<feature type="region of interest" description="Disordered" evidence="2">
    <location>
        <begin position="374"/>
        <end position="448"/>
    </location>
</feature>
<feature type="region of interest" description="Disordered" evidence="2">
    <location>
        <begin position="625"/>
        <end position="644"/>
    </location>
</feature>
<feature type="region of interest" description="Disordered" evidence="2">
    <location>
        <begin position="275"/>
        <end position="310"/>
    </location>
</feature>
<feature type="compositionally biased region" description="Low complexity" evidence="2">
    <location>
        <begin position="747"/>
        <end position="773"/>
    </location>
</feature>
<keyword evidence="3" id="KW-0732">Signal</keyword>
<gene>
    <name evidence="5" type="ORF">E6C76_00220</name>
</gene>
<evidence type="ECO:0000259" key="4">
    <source>
        <dbReference type="PROSITE" id="PS51782"/>
    </source>
</evidence>
<dbReference type="Proteomes" id="UP000308430">
    <property type="component" value="Unassembled WGS sequence"/>
</dbReference>
<feature type="compositionally biased region" description="Low complexity" evidence="2">
    <location>
        <begin position="794"/>
        <end position="807"/>
    </location>
</feature>
<evidence type="ECO:0000256" key="2">
    <source>
        <dbReference type="SAM" id="MobiDB-lite"/>
    </source>
</evidence>
<feature type="signal peptide" evidence="3">
    <location>
        <begin position="1"/>
        <end position="23"/>
    </location>
</feature>
<dbReference type="RefSeq" id="WP_136346266.1">
    <property type="nucleotide sequence ID" value="NZ_SSOC01000001.1"/>
</dbReference>
<proteinExistence type="predicted"/>
<evidence type="ECO:0000313" key="5">
    <source>
        <dbReference type="EMBL" id="THF66857.1"/>
    </source>
</evidence>
<evidence type="ECO:0000256" key="3">
    <source>
        <dbReference type="SAM" id="SignalP"/>
    </source>
</evidence>
<name>A0A4S4B2J5_9RHOO</name>
<comment type="caution">
    <text evidence="5">The sequence shown here is derived from an EMBL/GenBank/DDBJ whole genome shotgun (WGS) entry which is preliminary data.</text>
</comment>
<dbReference type="CDD" id="cd00118">
    <property type="entry name" value="LysM"/>
    <property type="match status" value="1"/>
</dbReference>
<feature type="compositionally biased region" description="Pro residues" evidence="2">
    <location>
        <begin position="422"/>
        <end position="448"/>
    </location>
</feature>
<feature type="compositionally biased region" description="Pro residues" evidence="2">
    <location>
        <begin position="396"/>
        <end position="413"/>
    </location>
</feature>
<feature type="coiled-coil region" evidence="1">
    <location>
        <begin position="320"/>
        <end position="368"/>
    </location>
</feature>
<reference evidence="5 6" key="1">
    <citation type="submission" date="2019-04" db="EMBL/GenBank/DDBJ databases">
        <title>Azoarcus nasutitermitis sp. nov. isolated from termite nest.</title>
        <authorList>
            <person name="Lin S.-Y."/>
            <person name="Hameed A."/>
            <person name="Hsu Y.-H."/>
            <person name="Young C.-C."/>
        </authorList>
    </citation>
    <scope>NUCLEOTIDE SEQUENCE [LARGE SCALE GENOMIC DNA]</scope>
    <source>
        <strain evidence="5 6">CC-YHH838</strain>
    </source>
</reference>
<dbReference type="EMBL" id="SSOC01000001">
    <property type="protein sequence ID" value="THF66857.1"/>
    <property type="molecule type" value="Genomic_DNA"/>
</dbReference>
<dbReference type="InterPro" id="IPR020011">
    <property type="entry name" value="FimV_C"/>
</dbReference>